<evidence type="ECO:0000313" key="3">
    <source>
        <dbReference type="Proteomes" id="UP001189429"/>
    </source>
</evidence>
<keyword evidence="3" id="KW-1185">Reference proteome</keyword>
<feature type="compositionally biased region" description="Basic residues" evidence="1">
    <location>
        <begin position="15"/>
        <end position="25"/>
    </location>
</feature>
<gene>
    <name evidence="2" type="ORF">PCOR1329_LOCUS1502</name>
</gene>
<evidence type="ECO:0000256" key="1">
    <source>
        <dbReference type="SAM" id="MobiDB-lite"/>
    </source>
</evidence>
<evidence type="ECO:0008006" key="4">
    <source>
        <dbReference type="Google" id="ProtNLM"/>
    </source>
</evidence>
<organism evidence="2 3">
    <name type="scientific">Prorocentrum cordatum</name>
    <dbReference type="NCBI Taxonomy" id="2364126"/>
    <lineage>
        <taxon>Eukaryota</taxon>
        <taxon>Sar</taxon>
        <taxon>Alveolata</taxon>
        <taxon>Dinophyceae</taxon>
        <taxon>Prorocentrales</taxon>
        <taxon>Prorocentraceae</taxon>
        <taxon>Prorocentrum</taxon>
    </lineage>
</organism>
<feature type="region of interest" description="Disordered" evidence="1">
    <location>
        <begin position="1"/>
        <end position="25"/>
    </location>
</feature>
<evidence type="ECO:0000313" key="2">
    <source>
        <dbReference type="EMBL" id="CAK0790146.1"/>
    </source>
</evidence>
<feature type="region of interest" description="Disordered" evidence="1">
    <location>
        <begin position="410"/>
        <end position="524"/>
    </location>
</feature>
<comment type="caution">
    <text evidence="2">The sequence shown here is derived from an EMBL/GenBank/DDBJ whole genome shotgun (WGS) entry which is preliminary data.</text>
</comment>
<proteinExistence type="predicted"/>
<accession>A0ABN9PFB8</accession>
<feature type="compositionally biased region" description="Low complexity" evidence="1">
    <location>
        <begin position="410"/>
        <end position="506"/>
    </location>
</feature>
<name>A0ABN9PFB8_9DINO</name>
<reference evidence="2" key="1">
    <citation type="submission" date="2023-10" db="EMBL/GenBank/DDBJ databases">
        <authorList>
            <person name="Chen Y."/>
            <person name="Shah S."/>
            <person name="Dougan E. K."/>
            <person name="Thang M."/>
            <person name="Chan C."/>
        </authorList>
    </citation>
    <scope>NUCLEOTIDE SEQUENCE [LARGE SCALE GENOMIC DNA]</scope>
</reference>
<dbReference type="Proteomes" id="UP001189429">
    <property type="component" value="Unassembled WGS sequence"/>
</dbReference>
<sequence length="549" mass="54537">GASRAPRAPDDALRGRRRPARRGRRAHAAAVTDLAGGAPFELNGGEASGVAVSRYTDAVGIACYLGPWHELYEGSGSRGRCNLVQGGEVVGDTLVQESDWTLHSAMARLTEETTIWCYADGENSFELKCRKVNRDGTTLSVEASGELSVKGNSVNVLGSSVISATRFSDASAVVCSDNPQVQAANPSTRGPLQCGLLIIKAADDEWCPSCLDANSNSGIKSLDTGSIESLSVISFSESVGAVCYTSGAEVACTMLALSGSDVSDSSLDFGVTLTLSTSGANAAAAALSADAGFVCYTEGESALCRKLSFDGSALSKGEPVEVSQGALSQMALAAFSEETVVACLQSAADSGVQCYALDAETSAPGAALSIDDAAAGQQLALVSLTDTAGLLCYETSSSQGVCRDLSLAPGTATSVTTTPHTTTATETTATTATATTASTETVTASSTSFATTTLSATTATGTSSATGTATSGTGPEVSTAPASTTAAESGATAPTPTGADAATTSARGSATEPAGTSAEASVVDSGAPGAAGLGRAAAGALAAAALWCW</sequence>
<protein>
    <recommendedName>
        <fullName evidence="4">Altered inheritance of mitochondria protein 24, mitochondrial</fullName>
    </recommendedName>
</protein>
<feature type="non-terminal residue" evidence="2">
    <location>
        <position position="1"/>
    </location>
</feature>
<dbReference type="EMBL" id="CAUYUJ010000366">
    <property type="protein sequence ID" value="CAK0790146.1"/>
    <property type="molecule type" value="Genomic_DNA"/>
</dbReference>